<gene>
    <name evidence="6" type="primary">mrnC</name>
    <name evidence="8" type="ORF">CIAN88_02180</name>
</gene>
<evidence type="ECO:0000256" key="3">
    <source>
        <dbReference type="ARBA" id="ARBA00022722"/>
    </source>
</evidence>
<dbReference type="Gene3D" id="1.10.1520.10">
    <property type="entry name" value="Ribonuclease III domain"/>
    <property type="match status" value="1"/>
</dbReference>
<comment type="subunit">
    <text evidence="6">Homodimer.</text>
</comment>
<reference evidence="8 9" key="1">
    <citation type="submission" date="2014-08" db="EMBL/GenBank/DDBJ databases">
        <title>Clostridium innocuum, an unnegligible vancomycin-resistant pathogen causing extra-intestinal infections.</title>
        <authorList>
            <person name="Feng Y."/>
            <person name="Chiu C.-H."/>
        </authorList>
    </citation>
    <scope>NUCLEOTIDE SEQUENCE [LARGE SCALE GENOMIC DNA]</scope>
    <source>
        <strain evidence="8 9">AN88</strain>
    </source>
</reference>
<evidence type="ECO:0000256" key="6">
    <source>
        <dbReference type="HAMAP-Rule" id="MF_01468"/>
    </source>
</evidence>
<evidence type="ECO:0000256" key="2">
    <source>
        <dbReference type="ARBA" id="ARBA00022552"/>
    </source>
</evidence>
<keyword evidence="2 6" id="KW-0698">rRNA processing</keyword>
<dbReference type="RefSeq" id="WP_044903755.1">
    <property type="nucleotide sequence ID" value="NZ_JQIF01000009.1"/>
</dbReference>
<keyword evidence="6" id="KW-0460">Magnesium</keyword>
<dbReference type="InterPro" id="IPR000999">
    <property type="entry name" value="RNase_III_dom"/>
</dbReference>
<comment type="caution">
    <text evidence="8">The sequence shown here is derived from an EMBL/GenBank/DDBJ whole genome shotgun (WGS) entry which is preliminary data.</text>
</comment>
<evidence type="ECO:0000256" key="1">
    <source>
        <dbReference type="ARBA" id="ARBA00022517"/>
    </source>
</evidence>
<organism evidence="8 9">
    <name type="scientific">Clostridium innocuum</name>
    <dbReference type="NCBI Taxonomy" id="1522"/>
    <lineage>
        <taxon>Bacteria</taxon>
        <taxon>Bacillati</taxon>
        <taxon>Bacillota</taxon>
        <taxon>Clostridia</taxon>
        <taxon>Eubacteriales</taxon>
        <taxon>Clostridiaceae</taxon>
        <taxon>Clostridium</taxon>
    </lineage>
</organism>
<evidence type="ECO:0000313" key="8">
    <source>
        <dbReference type="EMBL" id="KGJ54776.1"/>
    </source>
</evidence>
<dbReference type="AlphaFoldDB" id="A0A099IB37"/>
<dbReference type="EC" id="3.1.26.-" evidence="6"/>
<dbReference type="EMBL" id="JQIF01000009">
    <property type="protein sequence ID" value="KGJ54776.1"/>
    <property type="molecule type" value="Genomic_DNA"/>
</dbReference>
<keyword evidence="6" id="KW-0699">rRNA-binding</keyword>
<sequence length="128" mass="14849">MDIREYNGTSLAYMGDAVMSLLVREMLLAQGWQKSKILQKKSESWVSAKAQAYFLIQLKERAFFSEEEYAIVLRGRNTHSASKAKNADVTTYRMSTGLEALFGWLYLTHQEDRLKALWEEIQKIGEYQ</sequence>
<dbReference type="GO" id="GO:0005737">
    <property type="term" value="C:cytoplasm"/>
    <property type="evidence" value="ECO:0007669"/>
    <property type="project" value="UniProtKB-SubCell"/>
</dbReference>
<dbReference type="GO" id="GO:0004525">
    <property type="term" value="F:ribonuclease III activity"/>
    <property type="evidence" value="ECO:0007669"/>
    <property type="project" value="InterPro"/>
</dbReference>
<comment type="function">
    <text evidence="6">Involved in correct processing of both the 5' and 3' ends of 23S rRNA precursor. Processes 30S rRNA precursor transcript even in absence of ribonuclease 3 (Rnc); Rnc processes 30S rRNA into smaller rRNA precursors.</text>
</comment>
<feature type="domain" description="RNase III" evidence="7">
    <location>
        <begin position="10"/>
        <end position="109"/>
    </location>
</feature>
<comment type="cofactor">
    <cofactor evidence="6">
        <name>Mg(2+)</name>
        <dbReference type="ChEBI" id="CHEBI:18420"/>
    </cofactor>
</comment>
<evidence type="ECO:0000259" key="7">
    <source>
        <dbReference type="Pfam" id="PF00636"/>
    </source>
</evidence>
<dbReference type="PIRSF" id="PIRSF005520">
    <property type="entry name" value="UCP005520"/>
    <property type="match status" value="1"/>
</dbReference>
<comment type="subcellular location">
    <subcellularLocation>
        <location evidence="6">Cytoplasm</location>
    </subcellularLocation>
</comment>
<evidence type="ECO:0000313" key="9">
    <source>
        <dbReference type="Proteomes" id="UP000030008"/>
    </source>
</evidence>
<keyword evidence="5 6" id="KW-0378">Hydrolase</keyword>
<dbReference type="InterPro" id="IPR036389">
    <property type="entry name" value="RNase_III_sf"/>
</dbReference>
<evidence type="ECO:0000256" key="4">
    <source>
        <dbReference type="ARBA" id="ARBA00022759"/>
    </source>
</evidence>
<keyword evidence="4 6" id="KW-0255">Endonuclease</keyword>
<dbReference type="Proteomes" id="UP000030008">
    <property type="component" value="Unassembled WGS sequence"/>
</dbReference>
<keyword evidence="3 6" id="KW-0540">Nuclease</keyword>
<keyword evidence="6" id="KW-0963">Cytoplasm</keyword>
<keyword evidence="6" id="KW-0694">RNA-binding</keyword>
<dbReference type="Pfam" id="PF00636">
    <property type="entry name" value="Ribonuclease_3"/>
    <property type="match status" value="1"/>
</dbReference>
<dbReference type="InterPro" id="IPR008226">
    <property type="entry name" value="Mini3_fam"/>
</dbReference>
<proteinExistence type="inferred from homology"/>
<evidence type="ECO:0000256" key="5">
    <source>
        <dbReference type="ARBA" id="ARBA00022801"/>
    </source>
</evidence>
<comment type="similarity">
    <text evidence="6">Belongs to the MrnC RNase family.</text>
</comment>
<dbReference type="HAMAP" id="MF_01468">
    <property type="entry name" value="RNase_Mini_III"/>
    <property type="match status" value="1"/>
</dbReference>
<name>A0A099IB37_CLOIN</name>
<feature type="active site" evidence="6">
    <location>
        <position position="16"/>
    </location>
</feature>
<dbReference type="SUPFAM" id="SSF69065">
    <property type="entry name" value="RNase III domain-like"/>
    <property type="match status" value="1"/>
</dbReference>
<dbReference type="GO" id="GO:0019843">
    <property type="term" value="F:rRNA binding"/>
    <property type="evidence" value="ECO:0007669"/>
    <property type="project" value="UniProtKB-UniRule"/>
</dbReference>
<dbReference type="PANTHER" id="PTHR34276:SF1">
    <property type="entry name" value="MINI-RIBONUCLEASE 3"/>
    <property type="match status" value="1"/>
</dbReference>
<protein>
    <recommendedName>
        <fullName evidence="6">Mini-ribonuclease 3</fullName>
        <shortName evidence="6">Mini-3</shortName>
        <shortName evidence="6">Mini-RNase 3</shortName>
        <ecNumber evidence="6">3.1.26.-</ecNumber>
    </recommendedName>
    <alternativeName>
        <fullName evidence="6">Mini-RNase III</fullName>
        <shortName evidence="6">Mini-III</shortName>
    </alternativeName>
</protein>
<keyword evidence="1 6" id="KW-0690">Ribosome biogenesis</keyword>
<dbReference type="PANTHER" id="PTHR34276">
    <property type="entry name" value="MINI-RIBONUCLEASE 3"/>
    <property type="match status" value="1"/>
</dbReference>
<dbReference type="GO" id="GO:0006364">
    <property type="term" value="P:rRNA processing"/>
    <property type="evidence" value="ECO:0007669"/>
    <property type="project" value="UniProtKB-UniRule"/>
</dbReference>
<accession>A0A099IB37</accession>